<evidence type="ECO:0000313" key="2">
    <source>
        <dbReference type="Proteomes" id="UP000008237"/>
    </source>
</evidence>
<feature type="non-terminal residue" evidence="1">
    <location>
        <position position="41"/>
    </location>
</feature>
<gene>
    <name evidence="1" type="ORF">EAI_10637</name>
</gene>
<keyword evidence="2" id="KW-1185">Reference proteome</keyword>
<proteinExistence type="predicted"/>
<accession>E2BT61</accession>
<feature type="non-terminal residue" evidence="1">
    <location>
        <position position="1"/>
    </location>
</feature>
<dbReference type="AlphaFoldDB" id="E2BT61"/>
<reference evidence="1 2" key="1">
    <citation type="journal article" date="2010" name="Science">
        <title>Genomic comparison of the ants Camponotus floridanus and Harpegnathos saltator.</title>
        <authorList>
            <person name="Bonasio R."/>
            <person name="Zhang G."/>
            <person name="Ye C."/>
            <person name="Mutti N.S."/>
            <person name="Fang X."/>
            <person name="Qin N."/>
            <person name="Donahue G."/>
            <person name="Yang P."/>
            <person name="Li Q."/>
            <person name="Li C."/>
            <person name="Zhang P."/>
            <person name="Huang Z."/>
            <person name="Berger S.L."/>
            <person name="Reinberg D."/>
            <person name="Wang J."/>
            <person name="Liebig J."/>
        </authorList>
    </citation>
    <scope>NUCLEOTIDE SEQUENCE [LARGE SCALE GENOMIC DNA]</scope>
    <source>
        <strain evidence="1 2">R22 G/1</strain>
    </source>
</reference>
<dbReference type="EMBL" id="GL450375">
    <property type="protein sequence ID" value="EFN81120.1"/>
    <property type="molecule type" value="Genomic_DNA"/>
</dbReference>
<organism evidence="2">
    <name type="scientific">Harpegnathos saltator</name>
    <name type="common">Jerdon's jumping ant</name>
    <dbReference type="NCBI Taxonomy" id="610380"/>
    <lineage>
        <taxon>Eukaryota</taxon>
        <taxon>Metazoa</taxon>
        <taxon>Ecdysozoa</taxon>
        <taxon>Arthropoda</taxon>
        <taxon>Hexapoda</taxon>
        <taxon>Insecta</taxon>
        <taxon>Pterygota</taxon>
        <taxon>Neoptera</taxon>
        <taxon>Endopterygota</taxon>
        <taxon>Hymenoptera</taxon>
        <taxon>Apocrita</taxon>
        <taxon>Aculeata</taxon>
        <taxon>Formicoidea</taxon>
        <taxon>Formicidae</taxon>
        <taxon>Ponerinae</taxon>
        <taxon>Ponerini</taxon>
        <taxon>Harpegnathos</taxon>
    </lineage>
</organism>
<name>E2BT61_HARSA</name>
<sequence length="41" mass="4847">LDMMIDSFFARKLRTTLLSLKMKQFVDKPTRITKDSQTIID</sequence>
<dbReference type="InParanoid" id="E2BT61"/>
<dbReference type="Proteomes" id="UP000008237">
    <property type="component" value="Unassembled WGS sequence"/>
</dbReference>
<evidence type="ECO:0000313" key="1">
    <source>
        <dbReference type="EMBL" id="EFN81120.1"/>
    </source>
</evidence>
<protein>
    <submittedName>
        <fullName evidence="1">Uncharacterized protein</fullName>
    </submittedName>
</protein>